<proteinExistence type="predicted"/>
<sequence>MGGGEVFVCRLDDNDSNFYLDGSPADLTGQEGDVMVVFLEFWYKWYKVDDNKFLYHFADHDIDGTYI</sequence>
<organism evidence="1">
    <name type="scientific">human gut metagenome</name>
    <dbReference type="NCBI Taxonomy" id="408170"/>
    <lineage>
        <taxon>unclassified sequences</taxon>
        <taxon>metagenomes</taxon>
        <taxon>organismal metagenomes</taxon>
    </lineage>
</organism>
<protein>
    <submittedName>
        <fullName evidence="1">Uncharacterized protein</fullName>
    </submittedName>
</protein>
<comment type="caution">
    <text evidence="1">The sequence shown here is derived from an EMBL/GenBank/DDBJ whole genome shotgun (WGS) entry which is preliminary data.</text>
</comment>
<dbReference type="AlphaFoldDB" id="K1V1T4"/>
<name>K1V1T4_9ZZZZ</name>
<gene>
    <name evidence="1" type="ORF">LEA_03971</name>
</gene>
<accession>K1V1T4</accession>
<dbReference type="EMBL" id="AJWY01002628">
    <property type="protein sequence ID" value="EKC77826.1"/>
    <property type="molecule type" value="Genomic_DNA"/>
</dbReference>
<evidence type="ECO:0000313" key="1">
    <source>
        <dbReference type="EMBL" id="EKC77826.1"/>
    </source>
</evidence>
<feature type="non-terminal residue" evidence="1">
    <location>
        <position position="67"/>
    </location>
</feature>
<reference evidence="1" key="1">
    <citation type="journal article" date="2013" name="Environ. Microbiol.">
        <title>Microbiota from the distal guts of lean and obese adolescents exhibit partial functional redundancy besides clear differences in community structure.</title>
        <authorList>
            <person name="Ferrer M."/>
            <person name="Ruiz A."/>
            <person name="Lanza F."/>
            <person name="Haange S.B."/>
            <person name="Oberbach A."/>
            <person name="Till H."/>
            <person name="Bargiela R."/>
            <person name="Campoy C."/>
            <person name="Segura M.T."/>
            <person name="Richter M."/>
            <person name="von Bergen M."/>
            <person name="Seifert J."/>
            <person name="Suarez A."/>
        </authorList>
    </citation>
    <scope>NUCLEOTIDE SEQUENCE</scope>
</reference>